<dbReference type="Proteomes" id="UP000002754">
    <property type="component" value="Unassembled WGS sequence"/>
</dbReference>
<name>A0A094WIH1_ALKAL</name>
<gene>
    <name evidence="2" type="ORF">AJ85_21635</name>
    <name evidence="1" type="ORF">BALCAV_0214990</name>
</gene>
<dbReference type="eggNOG" id="ENOG5030DWT">
    <property type="taxonomic scope" value="Bacteria"/>
</dbReference>
<sequence>MENYNEIYCFHNNNPKVNLLCVKILSDFEQITISKSWENGYHTKIMGELNIEDITYIVALISSVINENTDYYDEEEFRFKYKKNAMLSDKRESLYNIFQNTIKIRNGWKQNEYFENIKQLEMYIKVSKVFDDYYKDDYFKENTIYSIIEDILPFSKSLPEEMLHNSPMLNSDGYISHLSHFAGLLNSLNSSSRENVKKVFEKRYQNYKKRRNHNPRHDLSEKLNVVFEDFKKMVDRKEFNFFSPFSEEYLVEKYKLASNNHQEIFLNKDIKHKILYDQVLCWNKFVLNILYEKLVLLCIVPREKFFMNYFIAKEKYVIEQYQ</sequence>
<dbReference type="AlphaFoldDB" id="A0A094WIH1"/>
<reference evidence="2 4" key="2">
    <citation type="submission" date="2014-01" db="EMBL/GenBank/DDBJ databases">
        <title>Draft genome sequencing of Bacillus alcalophilus CGMCC 1.3604.</title>
        <authorList>
            <person name="Yang J."/>
            <person name="Diao L."/>
            <person name="Yang S."/>
        </authorList>
    </citation>
    <scope>NUCLEOTIDE SEQUENCE [LARGE SCALE GENOMIC DNA]</scope>
    <source>
        <strain evidence="2 4">CGMCC 1.3604</strain>
    </source>
</reference>
<dbReference type="Proteomes" id="UP000297014">
    <property type="component" value="Unassembled WGS sequence"/>
</dbReference>
<comment type="caution">
    <text evidence="1">The sequence shown here is derived from an EMBL/GenBank/DDBJ whole genome shotgun (WGS) entry which is preliminary data.</text>
</comment>
<dbReference type="EMBL" id="ALPT02000052">
    <property type="protein sequence ID" value="KGA96626.1"/>
    <property type="molecule type" value="Genomic_DNA"/>
</dbReference>
<evidence type="ECO:0000313" key="2">
    <source>
        <dbReference type="EMBL" id="THG91991.1"/>
    </source>
</evidence>
<evidence type="ECO:0000313" key="4">
    <source>
        <dbReference type="Proteomes" id="UP000297014"/>
    </source>
</evidence>
<reference evidence="1 3" key="1">
    <citation type="journal article" date="2014" name="Genome Announc.">
        <title>Draft Genome Sequence of Bacillus alcalophilus AV1934, a Classic Alkaliphile Isolated from Human Feces in 1934.</title>
        <authorList>
            <person name="Attie O."/>
            <person name="Jayaprakash A."/>
            <person name="Shah H."/>
            <person name="Paulsen I.T."/>
            <person name="Morino M."/>
            <person name="Takahashi Y."/>
            <person name="Narumi I."/>
            <person name="Sachidanandam R."/>
            <person name="Satoh K."/>
            <person name="Ito M."/>
            <person name="Krulwich T.A."/>
        </authorList>
    </citation>
    <scope>NUCLEOTIDE SEQUENCE [LARGE SCALE GENOMIC DNA]</scope>
    <source>
        <strain evidence="1 3">AV1934</strain>
    </source>
</reference>
<evidence type="ECO:0000313" key="1">
    <source>
        <dbReference type="EMBL" id="KGA96626.1"/>
    </source>
</evidence>
<dbReference type="OrthoDB" id="2809708at2"/>
<keyword evidence="3" id="KW-1185">Reference proteome</keyword>
<proteinExistence type="predicted"/>
<dbReference type="EMBL" id="JALP01000031">
    <property type="protein sequence ID" value="THG91991.1"/>
    <property type="molecule type" value="Genomic_DNA"/>
</dbReference>
<dbReference type="RefSeq" id="WP_003320763.1">
    <property type="nucleotide sequence ID" value="NZ_ALPT02000052.1"/>
</dbReference>
<protein>
    <submittedName>
        <fullName evidence="1">Uncharacterized protein</fullName>
    </submittedName>
</protein>
<evidence type="ECO:0000313" key="3">
    <source>
        <dbReference type="Proteomes" id="UP000002754"/>
    </source>
</evidence>
<organism evidence="1 3">
    <name type="scientific">Alkalihalobacillus alcalophilus ATCC 27647 = CGMCC 1.3604</name>
    <dbReference type="NCBI Taxonomy" id="1218173"/>
    <lineage>
        <taxon>Bacteria</taxon>
        <taxon>Bacillati</taxon>
        <taxon>Bacillota</taxon>
        <taxon>Bacilli</taxon>
        <taxon>Bacillales</taxon>
        <taxon>Bacillaceae</taxon>
        <taxon>Alkalihalobacillus</taxon>
    </lineage>
</organism>
<dbReference type="STRING" id="1218173.BALCAV_0214990"/>
<accession>A0A094WIH1</accession>